<feature type="transmembrane region" description="Helical" evidence="2">
    <location>
        <begin position="36"/>
        <end position="56"/>
    </location>
</feature>
<dbReference type="SMART" id="SM00052">
    <property type="entry name" value="EAL"/>
    <property type="match status" value="1"/>
</dbReference>
<dbReference type="SMART" id="SM00267">
    <property type="entry name" value="GGDEF"/>
    <property type="match status" value="1"/>
</dbReference>
<feature type="transmembrane region" description="Helical" evidence="2">
    <location>
        <begin position="161"/>
        <end position="183"/>
    </location>
</feature>
<evidence type="ECO:0000256" key="1">
    <source>
        <dbReference type="SAM" id="MobiDB-lite"/>
    </source>
</evidence>
<feature type="transmembrane region" description="Helical" evidence="2">
    <location>
        <begin position="252"/>
        <end position="271"/>
    </location>
</feature>
<organism evidence="5 6">
    <name type="scientific">Quadrisphaera setariae</name>
    <dbReference type="NCBI Taxonomy" id="2593304"/>
    <lineage>
        <taxon>Bacteria</taxon>
        <taxon>Bacillati</taxon>
        <taxon>Actinomycetota</taxon>
        <taxon>Actinomycetes</taxon>
        <taxon>Kineosporiales</taxon>
        <taxon>Kineosporiaceae</taxon>
        <taxon>Quadrisphaera</taxon>
    </lineage>
</organism>
<dbReference type="InterPro" id="IPR000160">
    <property type="entry name" value="GGDEF_dom"/>
</dbReference>
<dbReference type="SUPFAM" id="SSF55073">
    <property type="entry name" value="Nucleotide cyclase"/>
    <property type="match status" value="1"/>
</dbReference>
<evidence type="ECO:0000313" key="5">
    <source>
        <dbReference type="EMBL" id="TXR55333.1"/>
    </source>
</evidence>
<dbReference type="GO" id="GO:0071111">
    <property type="term" value="F:cyclic-guanylate-specific phosphodiesterase activity"/>
    <property type="evidence" value="ECO:0007669"/>
    <property type="project" value="InterPro"/>
</dbReference>
<dbReference type="Gene3D" id="3.20.20.450">
    <property type="entry name" value="EAL domain"/>
    <property type="match status" value="1"/>
</dbReference>
<gene>
    <name evidence="5" type="ORF">FMM08_15835</name>
</gene>
<dbReference type="Pfam" id="PF00990">
    <property type="entry name" value="GGDEF"/>
    <property type="match status" value="1"/>
</dbReference>
<dbReference type="OrthoDB" id="23692at2"/>
<dbReference type="PROSITE" id="PS50887">
    <property type="entry name" value="GGDEF"/>
    <property type="match status" value="1"/>
</dbReference>
<dbReference type="SUPFAM" id="SSF141868">
    <property type="entry name" value="EAL domain-like"/>
    <property type="match status" value="1"/>
</dbReference>
<dbReference type="CDD" id="cd01949">
    <property type="entry name" value="GGDEF"/>
    <property type="match status" value="1"/>
</dbReference>
<dbReference type="EMBL" id="VKAC01000009">
    <property type="protein sequence ID" value="TXR55333.1"/>
    <property type="molecule type" value="Genomic_DNA"/>
</dbReference>
<evidence type="ECO:0000259" key="4">
    <source>
        <dbReference type="PROSITE" id="PS50887"/>
    </source>
</evidence>
<feature type="transmembrane region" description="Helical" evidence="2">
    <location>
        <begin position="97"/>
        <end position="119"/>
    </location>
</feature>
<dbReference type="PANTHER" id="PTHR33121:SF79">
    <property type="entry name" value="CYCLIC DI-GMP PHOSPHODIESTERASE PDED-RELATED"/>
    <property type="match status" value="1"/>
</dbReference>
<evidence type="ECO:0000256" key="2">
    <source>
        <dbReference type="SAM" id="Phobius"/>
    </source>
</evidence>
<feature type="transmembrane region" description="Helical" evidence="2">
    <location>
        <begin position="68"/>
        <end position="85"/>
    </location>
</feature>
<feature type="transmembrane region" description="Helical" evidence="2">
    <location>
        <begin position="131"/>
        <end position="149"/>
    </location>
</feature>
<evidence type="ECO:0000259" key="3">
    <source>
        <dbReference type="PROSITE" id="PS50883"/>
    </source>
</evidence>
<feature type="region of interest" description="Disordered" evidence="1">
    <location>
        <begin position="720"/>
        <end position="761"/>
    </location>
</feature>
<keyword evidence="6" id="KW-1185">Reference proteome</keyword>
<name>A0A5C8ZDQ9_9ACTN</name>
<keyword evidence="2" id="KW-0812">Transmembrane</keyword>
<comment type="caution">
    <text evidence="5">The sequence shown here is derived from an EMBL/GenBank/DDBJ whole genome shotgun (WGS) entry which is preliminary data.</text>
</comment>
<feature type="transmembrane region" description="Helical" evidence="2">
    <location>
        <begin position="219"/>
        <end position="240"/>
    </location>
</feature>
<dbReference type="InterPro" id="IPR001633">
    <property type="entry name" value="EAL_dom"/>
</dbReference>
<dbReference type="PANTHER" id="PTHR33121">
    <property type="entry name" value="CYCLIC DI-GMP PHOSPHODIESTERASE PDEF"/>
    <property type="match status" value="1"/>
</dbReference>
<dbReference type="RefSeq" id="WP_147927339.1">
    <property type="nucleotide sequence ID" value="NZ_VKAC01000009.1"/>
</dbReference>
<dbReference type="AlphaFoldDB" id="A0A5C8ZDQ9"/>
<keyword evidence="2" id="KW-0472">Membrane</keyword>
<dbReference type="Pfam" id="PF00563">
    <property type="entry name" value="EAL"/>
    <property type="match status" value="1"/>
</dbReference>
<feature type="domain" description="GGDEF" evidence="4">
    <location>
        <begin position="344"/>
        <end position="480"/>
    </location>
</feature>
<dbReference type="Proteomes" id="UP000321234">
    <property type="component" value="Unassembled WGS sequence"/>
</dbReference>
<dbReference type="NCBIfam" id="TIGR00254">
    <property type="entry name" value="GGDEF"/>
    <property type="match status" value="1"/>
</dbReference>
<evidence type="ECO:0000313" key="6">
    <source>
        <dbReference type="Proteomes" id="UP000321234"/>
    </source>
</evidence>
<sequence>MTPWWVSVRVAVVVSAASLVVVAALGVTGTGRADVVGIALTGLWASLAAVAVLLAPRSAGLSRRWRTCGLWLALPYGVGQLVLAVEKASVSGVLAFPAAGDLISFLAAPGWFAVLLLVPRPAGPAGRLPRVLADVGVVAVAVGLLFWRIAFTDVHADTATVAASVAVQLLELVILALVVQLVVVTRDRGAALLALAVAMIVTGDLAYSAAVLQDVTLPTWLQGALLSSAWPLVAAALFAVRRPRPRPEVSTEAAASVATVAALALCGGAAVLEVVLRGRGVDATSAVLLVLLLLACTARELVLQRQRVRQVAALSAAADLDPLTGLFNRRALAAALADLASSSGPIGVVVVDLDGFKRVNDVLGHATGDQLVVAVARALRRASPGAVTARLGGDEFALVLPAAEPVVLAAADRLADLVRDCAQEVPGVAGVRVSASVGVVMGERADLRETVDALAVVSRASAAMQEAKRRGRDRVVRHDEVAGRAAREREVVGLLGPALATGRGLVAREQPALDIASGRVVGHRVLLGLAPDVPPHEVLDVARRRSWDAPLARRSLQRAVDVLAATPGGSAWLHLEAHQLHDDAWPTRIEAALREAAAPCRDLVVEVAGRIAEDDARAVRALDRLSAVGVRVAVAAPHAGGGTSLPQLPSLPVDVFVLPPATVAAAQAPSGLVVARALVDAAHGLGLQVLADGVDEPAQLDRLAALGVDLARGALWPAVDATAGPGQWEPDQRESGQREAEEPVVAGSGAPARGVVGQHPQ</sequence>
<dbReference type="InterPro" id="IPR043128">
    <property type="entry name" value="Rev_trsase/Diguanyl_cyclase"/>
</dbReference>
<dbReference type="CDD" id="cd01948">
    <property type="entry name" value="EAL"/>
    <property type="match status" value="1"/>
</dbReference>
<dbReference type="InterPro" id="IPR035919">
    <property type="entry name" value="EAL_sf"/>
</dbReference>
<dbReference type="InterPro" id="IPR029787">
    <property type="entry name" value="Nucleotide_cyclase"/>
</dbReference>
<feature type="compositionally biased region" description="Basic and acidic residues" evidence="1">
    <location>
        <begin position="730"/>
        <end position="741"/>
    </location>
</feature>
<dbReference type="InterPro" id="IPR050706">
    <property type="entry name" value="Cyclic-di-GMP_PDE-like"/>
</dbReference>
<proteinExistence type="predicted"/>
<reference evidence="5 6" key="1">
    <citation type="submission" date="2019-07" db="EMBL/GenBank/DDBJ databases">
        <title>Quadrisphaera sp. strain DD2A genome sequencing and assembly.</title>
        <authorList>
            <person name="Kim I."/>
        </authorList>
    </citation>
    <scope>NUCLEOTIDE SEQUENCE [LARGE SCALE GENOMIC DNA]</scope>
    <source>
        <strain evidence="5 6">DD2A</strain>
    </source>
</reference>
<feature type="transmembrane region" description="Helical" evidence="2">
    <location>
        <begin position="190"/>
        <end position="213"/>
    </location>
</feature>
<feature type="domain" description="EAL" evidence="3">
    <location>
        <begin position="488"/>
        <end position="733"/>
    </location>
</feature>
<dbReference type="PROSITE" id="PS50883">
    <property type="entry name" value="EAL"/>
    <property type="match status" value="1"/>
</dbReference>
<accession>A0A5C8ZDQ9</accession>
<keyword evidence="2" id="KW-1133">Transmembrane helix</keyword>
<dbReference type="Gene3D" id="3.30.70.270">
    <property type="match status" value="1"/>
</dbReference>
<protein>
    <submittedName>
        <fullName evidence="5">Diguanylate cyclase</fullName>
    </submittedName>
</protein>